<protein>
    <submittedName>
        <fullName evidence="2">Branched-chain/neutral amino acids amide ABC transporter periplasmic substrate-binding protein 1</fullName>
    </submittedName>
</protein>
<reference evidence="2 3" key="1">
    <citation type="journal article" date="2014" name="PLoS Genet.">
        <title>Phylogenetically driven sequencing of extremely halophilic archaea reveals strategies for static and dynamic osmo-response.</title>
        <authorList>
            <person name="Becker E.A."/>
            <person name="Seitzer P.M."/>
            <person name="Tritt A."/>
            <person name="Larsen D."/>
            <person name="Krusor M."/>
            <person name="Yao A.I."/>
            <person name="Wu D."/>
            <person name="Madern D."/>
            <person name="Eisen J.A."/>
            <person name="Darling A.E."/>
            <person name="Facciotti M.T."/>
        </authorList>
    </citation>
    <scope>NUCLEOTIDE SEQUENCE [LARGE SCALE GENOMIC DNA]</scope>
    <source>
        <strain evidence="2 3">DSM 13077</strain>
    </source>
</reference>
<sequence length="226" mass="24882">MRRVANPGGDEYGPGELQDAAEAVADGDEISYQGASSSVTFDDIGDPADAGYDVWEFADGGTETIDTVAFEGEGPGGEMADDSPGGTDREVMVAMLLPETGDLGELGSPMIQAGEPQLGDRERDRTRVYNSHPLVEQDENSQCDSSLCPTLLLPVDSVPRSETQYSHEPREDASRRRSLHLPLRIIRPDGRYLLPVAEHAKDEPRIVPFELQINRRDIRTELRYLR</sequence>
<organism evidence="2 3">
    <name type="scientific">Natrialba aegyptia DSM 13077</name>
    <dbReference type="NCBI Taxonomy" id="1227491"/>
    <lineage>
        <taxon>Archaea</taxon>
        <taxon>Methanobacteriati</taxon>
        <taxon>Methanobacteriota</taxon>
        <taxon>Stenosarchaea group</taxon>
        <taxon>Halobacteria</taxon>
        <taxon>Halobacteriales</taxon>
        <taxon>Natrialbaceae</taxon>
        <taxon>Natrialba</taxon>
    </lineage>
</organism>
<evidence type="ECO:0000313" key="2">
    <source>
        <dbReference type="EMBL" id="ELZ07804.1"/>
    </source>
</evidence>
<dbReference type="PATRIC" id="fig|1227491.4.peg.632"/>
<keyword evidence="3" id="KW-1185">Reference proteome</keyword>
<evidence type="ECO:0000313" key="3">
    <source>
        <dbReference type="Proteomes" id="UP000011591"/>
    </source>
</evidence>
<dbReference type="EMBL" id="AOIP01000014">
    <property type="protein sequence ID" value="ELZ07804.1"/>
    <property type="molecule type" value="Genomic_DNA"/>
</dbReference>
<dbReference type="AlphaFoldDB" id="M0BDR9"/>
<gene>
    <name evidence="2" type="ORF">C480_03084</name>
</gene>
<dbReference type="Proteomes" id="UP000011591">
    <property type="component" value="Unassembled WGS sequence"/>
</dbReference>
<evidence type="ECO:0000256" key="1">
    <source>
        <dbReference type="SAM" id="MobiDB-lite"/>
    </source>
</evidence>
<proteinExistence type="predicted"/>
<comment type="caution">
    <text evidence="2">The sequence shown here is derived from an EMBL/GenBank/DDBJ whole genome shotgun (WGS) entry which is preliminary data.</text>
</comment>
<name>M0BDR9_9EURY</name>
<accession>M0BDR9</accession>
<feature type="region of interest" description="Disordered" evidence="1">
    <location>
        <begin position="103"/>
        <end position="123"/>
    </location>
</feature>